<dbReference type="PROSITE" id="PS50932">
    <property type="entry name" value="HTH_LACI_2"/>
    <property type="match status" value="1"/>
</dbReference>
<keyword evidence="3" id="KW-0804">Transcription</keyword>
<dbReference type="Pfam" id="PF00356">
    <property type="entry name" value="LacI"/>
    <property type="match status" value="1"/>
</dbReference>
<dbReference type="InterPro" id="IPR028082">
    <property type="entry name" value="Peripla_BP_I"/>
</dbReference>
<evidence type="ECO:0000313" key="5">
    <source>
        <dbReference type="EMBL" id="MFD2663187.1"/>
    </source>
</evidence>
<feature type="domain" description="HTH lacI-type" evidence="4">
    <location>
        <begin position="1"/>
        <end position="50"/>
    </location>
</feature>
<comment type="caution">
    <text evidence="5">The sequence shown here is derived from an EMBL/GenBank/DDBJ whole genome shotgun (WGS) entry which is preliminary data.</text>
</comment>
<keyword evidence="6" id="KW-1185">Reference proteome</keyword>
<evidence type="ECO:0000259" key="4">
    <source>
        <dbReference type="PROSITE" id="PS50932"/>
    </source>
</evidence>
<evidence type="ECO:0000256" key="2">
    <source>
        <dbReference type="ARBA" id="ARBA00023125"/>
    </source>
</evidence>
<gene>
    <name evidence="5" type="ORF">ACFSW5_23280</name>
</gene>
<dbReference type="SMART" id="SM00354">
    <property type="entry name" value="HTH_LACI"/>
    <property type="match status" value="1"/>
</dbReference>
<dbReference type="Pfam" id="PF13377">
    <property type="entry name" value="Peripla_BP_3"/>
    <property type="match status" value="1"/>
</dbReference>
<proteinExistence type="predicted"/>
<dbReference type="GO" id="GO:0003677">
    <property type="term" value="F:DNA binding"/>
    <property type="evidence" value="ECO:0007669"/>
    <property type="project" value="UniProtKB-KW"/>
</dbReference>
<dbReference type="Proteomes" id="UP001597493">
    <property type="component" value="Unassembled WGS sequence"/>
</dbReference>
<name>A0ABW5R3W0_9BACL</name>
<dbReference type="CDD" id="cd06267">
    <property type="entry name" value="PBP1_LacI_sugar_binding-like"/>
    <property type="match status" value="1"/>
</dbReference>
<dbReference type="EMBL" id="JBHUMY010000038">
    <property type="protein sequence ID" value="MFD2663187.1"/>
    <property type="molecule type" value="Genomic_DNA"/>
</dbReference>
<keyword evidence="1" id="KW-0805">Transcription regulation</keyword>
<dbReference type="PANTHER" id="PTHR30146">
    <property type="entry name" value="LACI-RELATED TRANSCRIPTIONAL REPRESSOR"/>
    <property type="match status" value="1"/>
</dbReference>
<dbReference type="InterPro" id="IPR000843">
    <property type="entry name" value="HTH_LacI"/>
</dbReference>
<reference evidence="6" key="1">
    <citation type="journal article" date="2019" name="Int. J. Syst. Evol. Microbiol.">
        <title>The Global Catalogue of Microorganisms (GCM) 10K type strain sequencing project: providing services to taxonomists for standard genome sequencing and annotation.</title>
        <authorList>
            <consortium name="The Broad Institute Genomics Platform"/>
            <consortium name="The Broad Institute Genome Sequencing Center for Infectious Disease"/>
            <person name="Wu L."/>
            <person name="Ma J."/>
        </authorList>
    </citation>
    <scope>NUCLEOTIDE SEQUENCE [LARGE SCALE GENOMIC DNA]</scope>
    <source>
        <strain evidence="6">TISTR 1827</strain>
    </source>
</reference>
<dbReference type="SUPFAM" id="SSF53822">
    <property type="entry name" value="Periplasmic binding protein-like I"/>
    <property type="match status" value="1"/>
</dbReference>
<dbReference type="Gene3D" id="1.10.260.40">
    <property type="entry name" value="lambda repressor-like DNA-binding domains"/>
    <property type="match status" value="1"/>
</dbReference>
<dbReference type="Gene3D" id="3.40.50.2300">
    <property type="match status" value="2"/>
</dbReference>
<protein>
    <submittedName>
        <fullName evidence="5">LacI family DNA-binding transcriptional regulator</fullName>
    </submittedName>
</protein>
<sequence>MAKLAGVSEATVSRVLNGVGPIKEETRRKVREAAERLGYVPSSIARQFAKRKSGNIGVILPFVPKVHLFSTYYFSEILSGIGEAAGRLSYDLLLIFRDRNGPPDYAKLFRMRKIDACIILGAQNTPEEREALAELHAEGFPFCLVNQRFDEEGYLSVDADHRAGSYEAVRHLIVRGFRRIAMMNGPETYSNSGDRYAGYVKAHLEGGLEIDRERLFIGNYSSKSGYAASPSIAEQVKLGRIDAVFAANDRMAIGLVNGLREHGVEAGCDVAVVGYDDSDGSRIVHPRLTTVSVPFYEMGQKAAELLLDEEAGRPESAVLPVSLVIRDSSCTSGSINNK</sequence>
<dbReference type="RefSeq" id="WP_379278699.1">
    <property type="nucleotide sequence ID" value="NZ_JBHUGT010000020.1"/>
</dbReference>
<dbReference type="SUPFAM" id="SSF47413">
    <property type="entry name" value="lambda repressor-like DNA-binding domains"/>
    <property type="match status" value="1"/>
</dbReference>
<evidence type="ECO:0000256" key="1">
    <source>
        <dbReference type="ARBA" id="ARBA00023015"/>
    </source>
</evidence>
<organism evidence="5 6">
    <name type="scientific">Paenibacillus thailandensis</name>
    <dbReference type="NCBI Taxonomy" id="393250"/>
    <lineage>
        <taxon>Bacteria</taxon>
        <taxon>Bacillati</taxon>
        <taxon>Bacillota</taxon>
        <taxon>Bacilli</taxon>
        <taxon>Bacillales</taxon>
        <taxon>Paenibacillaceae</taxon>
        <taxon>Paenibacillus</taxon>
    </lineage>
</organism>
<accession>A0ABW5R3W0</accession>
<evidence type="ECO:0000313" key="6">
    <source>
        <dbReference type="Proteomes" id="UP001597493"/>
    </source>
</evidence>
<dbReference type="PANTHER" id="PTHR30146:SF109">
    <property type="entry name" value="HTH-TYPE TRANSCRIPTIONAL REGULATOR GALS"/>
    <property type="match status" value="1"/>
</dbReference>
<dbReference type="CDD" id="cd01392">
    <property type="entry name" value="HTH_LacI"/>
    <property type="match status" value="1"/>
</dbReference>
<dbReference type="InterPro" id="IPR010982">
    <property type="entry name" value="Lambda_DNA-bd_dom_sf"/>
</dbReference>
<evidence type="ECO:0000256" key="3">
    <source>
        <dbReference type="ARBA" id="ARBA00023163"/>
    </source>
</evidence>
<keyword evidence="2 5" id="KW-0238">DNA-binding</keyword>
<dbReference type="InterPro" id="IPR046335">
    <property type="entry name" value="LacI/GalR-like_sensor"/>
</dbReference>